<feature type="domain" description="HTH tetR-type" evidence="3">
    <location>
        <begin position="23"/>
        <end position="85"/>
    </location>
</feature>
<accession>A0A1X0I5Y5</accession>
<dbReference type="Gene3D" id="1.10.357.10">
    <property type="entry name" value="Tetracycline Repressor, domain 2"/>
    <property type="match status" value="1"/>
</dbReference>
<keyword evidence="5" id="KW-1185">Reference proteome</keyword>
<dbReference type="AlphaFoldDB" id="A0A1X0I5Y5"/>
<dbReference type="GO" id="GO:0003677">
    <property type="term" value="F:DNA binding"/>
    <property type="evidence" value="ECO:0007669"/>
    <property type="project" value="UniProtKB-UniRule"/>
</dbReference>
<dbReference type="STRING" id="590652.BST39_23350"/>
<evidence type="ECO:0000313" key="5">
    <source>
        <dbReference type="Proteomes" id="UP000192513"/>
    </source>
</evidence>
<name>A0A1X0I5Y5_9MYCO</name>
<dbReference type="Proteomes" id="UP000192513">
    <property type="component" value="Unassembled WGS sequence"/>
</dbReference>
<comment type="caution">
    <text evidence="4">The sequence shown here is derived from an EMBL/GenBank/DDBJ whole genome shotgun (WGS) entry which is preliminary data.</text>
</comment>
<dbReference type="SUPFAM" id="SSF46689">
    <property type="entry name" value="Homeodomain-like"/>
    <property type="match status" value="1"/>
</dbReference>
<dbReference type="PANTHER" id="PTHR43479">
    <property type="entry name" value="ACREF/ENVCD OPERON REPRESSOR-RELATED"/>
    <property type="match status" value="1"/>
</dbReference>
<protein>
    <submittedName>
        <fullName evidence="4">TetR family transcriptional regulator</fullName>
    </submittedName>
</protein>
<organism evidence="4 5">
    <name type="scientific">Mycobacterium paraseoulense</name>
    <dbReference type="NCBI Taxonomy" id="590652"/>
    <lineage>
        <taxon>Bacteria</taxon>
        <taxon>Bacillati</taxon>
        <taxon>Actinomycetota</taxon>
        <taxon>Actinomycetes</taxon>
        <taxon>Mycobacteriales</taxon>
        <taxon>Mycobacteriaceae</taxon>
        <taxon>Mycobacterium</taxon>
    </lineage>
</organism>
<dbReference type="PROSITE" id="PS50977">
    <property type="entry name" value="HTH_TETR_2"/>
    <property type="match status" value="1"/>
</dbReference>
<evidence type="ECO:0000313" key="4">
    <source>
        <dbReference type="EMBL" id="ORB34886.1"/>
    </source>
</evidence>
<dbReference type="InterPro" id="IPR009057">
    <property type="entry name" value="Homeodomain-like_sf"/>
</dbReference>
<dbReference type="OrthoDB" id="4331447at2"/>
<gene>
    <name evidence="4" type="ORF">BST39_23350</name>
</gene>
<reference evidence="4 5" key="1">
    <citation type="submission" date="2017-02" db="EMBL/GenBank/DDBJ databases">
        <title>The new phylogeny of genus Mycobacterium.</title>
        <authorList>
            <person name="Tortoli E."/>
            <person name="Trovato A."/>
            <person name="Cirillo D.M."/>
        </authorList>
    </citation>
    <scope>NUCLEOTIDE SEQUENCE [LARGE SCALE GENOMIC DNA]</scope>
    <source>
        <strain evidence="4 5">DSM 45000</strain>
    </source>
</reference>
<feature type="DNA-binding region" description="H-T-H motif" evidence="2">
    <location>
        <begin position="48"/>
        <end position="67"/>
    </location>
</feature>
<evidence type="ECO:0000256" key="2">
    <source>
        <dbReference type="PROSITE-ProRule" id="PRU00335"/>
    </source>
</evidence>
<dbReference type="PANTHER" id="PTHR43479:SF11">
    <property type="entry name" value="ACREF_ENVCD OPERON REPRESSOR-RELATED"/>
    <property type="match status" value="1"/>
</dbReference>
<dbReference type="InterPro" id="IPR050624">
    <property type="entry name" value="HTH-type_Tx_Regulator"/>
</dbReference>
<dbReference type="EMBL" id="MVIE01000041">
    <property type="protein sequence ID" value="ORB34886.1"/>
    <property type="molecule type" value="Genomic_DNA"/>
</dbReference>
<evidence type="ECO:0000259" key="3">
    <source>
        <dbReference type="PROSITE" id="PS50977"/>
    </source>
</evidence>
<dbReference type="InterPro" id="IPR001647">
    <property type="entry name" value="HTH_TetR"/>
</dbReference>
<sequence>MVRMNETSSARPYRGVEAAQRLATRRNRLLAAGLEILGAQRQSVSAVTVRGVCRQAGLAARYFYESFADKDEFIASVFDWVVAQLAATTQAAVATVPAPEQTRAGMANIVHTIADDARLGRLLFSTQLADPVIVRKRAESTALFAMLSGRHVGDALRVPENDRIKAAAHFVVGGVGQTISAWLAGDVRLEPDQLVDHLAALLDELAKPNLYRLTETAADPRSDP</sequence>
<dbReference type="RefSeq" id="WP_083174535.1">
    <property type="nucleotide sequence ID" value="NZ_AP022619.1"/>
</dbReference>
<evidence type="ECO:0000256" key="1">
    <source>
        <dbReference type="ARBA" id="ARBA00023125"/>
    </source>
</evidence>
<keyword evidence="1 2" id="KW-0238">DNA-binding</keyword>
<proteinExistence type="predicted"/>